<evidence type="ECO:0000256" key="4">
    <source>
        <dbReference type="ARBA" id="ARBA00023015"/>
    </source>
</evidence>
<comment type="caution">
    <text evidence="8">The sequence shown here is derived from an EMBL/GenBank/DDBJ whole genome shotgun (WGS) entry which is preliminary data.</text>
</comment>
<dbReference type="InterPro" id="IPR011605">
    <property type="entry name" value="NusB_fam"/>
</dbReference>
<dbReference type="OrthoDB" id="3528057at2"/>
<dbReference type="InterPro" id="IPR035926">
    <property type="entry name" value="NusB-like_sf"/>
</dbReference>
<feature type="domain" description="NusB/RsmB/TIM44" evidence="7">
    <location>
        <begin position="13"/>
        <end position="135"/>
    </location>
</feature>
<keyword evidence="5 6" id="KW-0804">Transcription</keyword>
<evidence type="ECO:0000313" key="9">
    <source>
        <dbReference type="Proteomes" id="UP000310263"/>
    </source>
</evidence>
<dbReference type="Pfam" id="PF01029">
    <property type="entry name" value="NusB"/>
    <property type="match status" value="1"/>
</dbReference>
<dbReference type="NCBIfam" id="TIGR01951">
    <property type="entry name" value="nusB"/>
    <property type="match status" value="1"/>
</dbReference>
<dbReference type="EMBL" id="SRYE01000005">
    <property type="protein sequence ID" value="TGY61395.1"/>
    <property type="molecule type" value="Genomic_DNA"/>
</dbReference>
<gene>
    <name evidence="6 8" type="primary">nusB</name>
    <name evidence="8" type="ORF">E5334_08270</name>
</gene>
<evidence type="ECO:0000256" key="5">
    <source>
        <dbReference type="ARBA" id="ARBA00023163"/>
    </source>
</evidence>
<dbReference type="RefSeq" id="WP_136013117.1">
    <property type="nucleotide sequence ID" value="NZ_SRYE01000005.1"/>
</dbReference>
<reference evidence="8 9" key="1">
    <citation type="submission" date="2019-04" db="EMBL/GenBank/DDBJ databases">
        <title>Microbes associate with the intestines of laboratory mice.</title>
        <authorList>
            <person name="Navarre W."/>
            <person name="Wong E."/>
            <person name="Huang K."/>
            <person name="Tropini C."/>
            <person name="Ng K."/>
            <person name="Yu B."/>
        </authorList>
    </citation>
    <scope>NUCLEOTIDE SEQUENCE [LARGE SCALE GENOMIC DNA]</scope>
    <source>
        <strain evidence="8 9">NM07_P-09</strain>
    </source>
</reference>
<comment type="similarity">
    <text evidence="1 6">Belongs to the NusB family.</text>
</comment>
<proteinExistence type="inferred from homology"/>
<comment type="function">
    <text evidence="6">Involved in transcription antitermination. Required for transcription of ribosomal RNA (rRNA) genes. Binds specifically to the boxA antiterminator sequence of the ribosomal RNA (rrn) operons.</text>
</comment>
<evidence type="ECO:0000259" key="7">
    <source>
        <dbReference type="Pfam" id="PF01029"/>
    </source>
</evidence>
<evidence type="ECO:0000313" key="8">
    <source>
        <dbReference type="EMBL" id="TGY61395.1"/>
    </source>
</evidence>
<protein>
    <recommendedName>
        <fullName evidence="6">Transcription antitermination protein NusB</fullName>
    </recommendedName>
    <alternativeName>
        <fullName evidence="6">Antitermination factor NusB</fullName>
    </alternativeName>
</protein>
<keyword evidence="3 6" id="KW-0694">RNA-binding</keyword>
<evidence type="ECO:0000256" key="3">
    <source>
        <dbReference type="ARBA" id="ARBA00022884"/>
    </source>
</evidence>
<accession>A0A4S2EYF2</accession>
<evidence type="ECO:0000256" key="6">
    <source>
        <dbReference type="HAMAP-Rule" id="MF_00073"/>
    </source>
</evidence>
<keyword evidence="2 6" id="KW-0889">Transcription antitermination</keyword>
<dbReference type="GO" id="GO:0003723">
    <property type="term" value="F:RNA binding"/>
    <property type="evidence" value="ECO:0007669"/>
    <property type="project" value="UniProtKB-UniRule"/>
</dbReference>
<keyword evidence="4 6" id="KW-0805">Transcription regulation</keyword>
<dbReference type="PANTHER" id="PTHR11078">
    <property type="entry name" value="N UTILIZATION SUBSTANCE PROTEIN B-RELATED"/>
    <property type="match status" value="1"/>
</dbReference>
<dbReference type="HAMAP" id="MF_00073">
    <property type="entry name" value="NusB"/>
    <property type="match status" value="1"/>
</dbReference>
<organism evidence="8 9">
    <name type="scientific">Muricaecibacterium torontonense</name>
    <dbReference type="NCBI Taxonomy" id="3032871"/>
    <lineage>
        <taxon>Bacteria</taxon>
        <taxon>Bacillati</taxon>
        <taxon>Actinomycetota</taxon>
        <taxon>Coriobacteriia</taxon>
        <taxon>Coriobacteriales</taxon>
        <taxon>Atopobiaceae</taxon>
        <taxon>Muricaecibacterium</taxon>
    </lineage>
</organism>
<dbReference type="SUPFAM" id="SSF48013">
    <property type="entry name" value="NusB-like"/>
    <property type="match status" value="1"/>
</dbReference>
<dbReference type="GO" id="GO:0005829">
    <property type="term" value="C:cytosol"/>
    <property type="evidence" value="ECO:0007669"/>
    <property type="project" value="TreeGrafter"/>
</dbReference>
<evidence type="ECO:0000256" key="1">
    <source>
        <dbReference type="ARBA" id="ARBA00005952"/>
    </source>
</evidence>
<dbReference type="InterPro" id="IPR006027">
    <property type="entry name" value="NusB_RsmB_TIM44"/>
</dbReference>
<evidence type="ECO:0000256" key="2">
    <source>
        <dbReference type="ARBA" id="ARBA00022814"/>
    </source>
</evidence>
<keyword evidence="9" id="KW-1185">Reference proteome</keyword>
<dbReference type="GO" id="GO:0006353">
    <property type="term" value="P:DNA-templated transcription termination"/>
    <property type="evidence" value="ECO:0007669"/>
    <property type="project" value="UniProtKB-UniRule"/>
</dbReference>
<sequence length="188" mass="20582">MAYQPPQGTRALSRNQALQLLFQAEGVKRPVRRVLEDEYLVTNGPASDYAQELACLCEDHLAQIDPVLAAYSERWALSRMHSVDRNILRLALYELLFEESVEDSVVINEAVKMAHDFGGDESYSFVNGILGRIVRDRAQGIDILRKGQEEVASEASEAENAWAGPEAADAALADDASAEAADSDISEA</sequence>
<dbReference type="PANTHER" id="PTHR11078:SF3">
    <property type="entry name" value="ANTITERMINATION NUSB DOMAIN-CONTAINING PROTEIN"/>
    <property type="match status" value="1"/>
</dbReference>
<dbReference type="GO" id="GO:0031564">
    <property type="term" value="P:transcription antitermination"/>
    <property type="evidence" value="ECO:0007669"/>
    <property type="project" value="UniProtKB-KW"/>
</dbReference>
<name>A0A4S2EYF2_9ACTN</name>
<dbReference type="AlphaFoldDB" id="A0A4S2EYF2"/>
<dbReference type="Proteomes" id="UP000310263">
    <property type="component" value="Unassembled WGS sequence"/>
</dbReference>
<dbReference type="Gene3D" id="1.10.940.10">
    <property type="entry name" value="NusB-like"/>
    <property type="match status" value="1"/>
</dbReference>